<dbReference type="PANTHER" id="PTHR12943:SF27">
    <property type="entry name" value="HOMOCYSTEINE-INDUCED ENDOPLASMIC RETICULUM PROTEIN, ISOFORM A"/>
    <property type="match status" value="1"/>
</dbReference>
<feature type="compositionally biased region" description="Pro residues" evidence="1">
    <location>
        <begin position="72"/>
        <end position="83"/>
    </location>
</feature>
<organism evidence="3">
    <name type="scientific">Graphocephala atropunctata</name>
    <dbReference type="NCBI Taxonomy" id="36148"/>
    <lineage>
        <taxon>Eukaryota</taxon>
        <taxon>Metazoa</taxon>
        <taxon>Ecdysozoa</taxon>
        <taxon>Arthropoda</taxon>
        <taxon>Hexapoda</taxon>
        <taxon>Insecta</taxon>
        <taxon>Pterygota</taxon>
        <taxon>Neoptera</taxon>
        <taxon>Paraneoptera</taxon>
        <taxon>Hemiptera</taxon>
        <taxon>Auchenorrhyncha</taxon>
        <taxon>Membracoidea</taxon>
        <taxon>Cicadellidae</taxon>
        <taxon>Cicadellinae</taxon>
        <taxon>Cicadellini</taxon>
        <taxon>Graphocephala</taxon>
    </lineage>
</organism>
<feature type="transmembrane region" description="Helical" evidence="2">
    <location>
        <begin position="136"/>
        <end position="154"/>
    </location>
</feature>
<protein>
    <recommendedName>
        <fullName evidence="4">Homocysteine-responsive endoplasmic reticulum-resident ubiquitin-like domain member 2 protein</fullName>
    </recommendedName>
</protein>
<feature type="compositionally biased region" description="Pro residues" evidence="1">
    <location>
        <begin position="168"/>
        <end position="186"/>
    </location>
</feature>
<keyword evidence="2" id="KW-1133">Transmembrane helix</keyword>
<keyword evidence="2" id="KW-0472">Membrane</keyword>
<name>A0A1B6LWX3_9HEMI</name>
<proteinExistence type="predicted"/>
<evidence type="ECO:0000313" key="3">
    <source>
        <dbReference type="EMBL" id="JAT28199.1"/>
    </source>
</evidence>
<evidence type="ECO:0000256" key="1">
    <source>
        <dbReference type="SAM" id="MobiDB-lite"/>
    </source>
</evidence>
<evidence type="ECO:0008006" key="4">
    <source>
        <dbReference type="Google" id="ProtNLM"/>
    </source>
</evidence>
<feature type="region of interest" description="Disordered" evidence="1">
    <location>
        <begin position="70"/>
        <end position="102"/>
    </location>
</feature>
<keyword evidence="2" id="KW-0812">Transmembrane</keyword>
<dbReference type="PANTHER" id="PTHR12943">
    <property type="entry name" value="HOMOCYSTEINE-RESPONSIVE ENDOPLASMIC RETICULUM-RESIDENT UNIQUITIN-LIKE DOMAIN HERPUD PROTEIN FAMILY MEMBER"/>
    <property type="match status" value="1"/>
</dbReference>
<gene>
    <name evidence="3" type="ORF">g.33037</name>
</gene>
<feature type="non-terminal residue" evidence="3">
    <location>
        <position position="1"/>
    </location>
</feature>
<evidence type="ECO:0000256" key="2">
    <source>
        <dbReference type="SAM" id="Phobius"/>
    </source>
</evidence>
<dbReference type="GO" id="GO:0030968">
    <property type="term" value="P:endoplasmic reticulum unfolded protein response"/>
    <property type="evidence" value="ECO:0007669"/>
    <property type="project" value="TreeGrafter"/>
</dbReference>
<dbReference type="EMBL" id="GEBQ01011778">
    <property type="protein sequence ID" value="JAT28199.1"/>
    <property type="molecule type" value="Transcribed_RNA"/>
</dbReference>
<feature type="region of interest" description="Disordered" evidence="1">
    <location>
        <begin position="165"/>
        <end position="186"/>
    </location>
</feature>
<dbReference type="AlphaFoldDB" id="A0A1B6LWX3"/>
<reference evidence="3" key="1">
    <citation type="submission" date="2015-11" db="EMBL/GenBank/DDBJ databases">
        <title>De novo transcriptome assembly of four potential Pierce s Disease insect vectors from Arizona vineyards.</title>
        <authorList>
            <person name="Tassone E.E."/>
        </authorList>
    </citation>
    <scope>NUCLEOTIDE SEQUENCE</scope>
</reference>
<dbReference type="InterPro" id="IPR039751">
    <property type="entry name" value="HERPUD1/2"/>
</dbReference>
<sequence length="215" mass="23916">QLVQSWPFAFTQAGTGVPTAAPVWPTFGTYDAASMAQQMVWMQQAYAQYMTQYMQLMASGNVPAGMHVPPSVNTPPPAAPPPPLRDEPLPANEAVQNGGEDEDVRGNRDWLDWFYIMSRMLVLFSIVYFYSSPVRFFVVSTLGIIMYLYQVGFFRAINRLEQQDEVPETPPPTPDNNNAPPLPDTPPPPPSAFAITWAAFSSFFLSLIPEQPNVL</sequence>
<accession>A0A1B6LWX3</accession>